<dbReference type="PANTHER" id="PTHR24252">
    <property type="entry name" value="ACROSIN-RELATED"/>
    <property type="match status" value="1"/>
</dbReference>
<evidence type="ECO:0000313" key="5">
    <source>
        <dbReference type="EMBL" id="CAH0717936.1"/>
    </source>
</evidence>
<organism evidence="5 6">
    <name type="scientific">Brenthis ino</name>
    <name type="common">lesser marbled fritillary</name>
    <dbReference type="NCBI Taxonomy" id="405034"/>
    <lineage>
        <taxon>Eukaryota</taxon>
        <taxon>Metazoa</taxon>
        <taxon>Ecdysozoa</taxon>
        <taxon>Arthropoda</taxon>
        <taxon>Hexapoda</taxon>
        <taxon>Insecta</taxon>
        <taxon>Pterygota</taxon>
        <taxon>Neoptera</taxon>
        <taxon>Endopterygota</taxon>
        <taxon>Lepidoptera</taxon>
        <taxon>Glossata</taxon>
        <taxon>Ditrysia</taxon>
        <taxon>Papilionoidea</taxon>
        <taxon>Nymphalidae</taxon>
        <taxon>Heliconiinae</taxon>
        <taxon>Argynnini</taxon>
        <taxon>Brenthis</taxon>
    </lineage>
</organism>
<evidence type="ECO:0000313" key="6">
    <source>
        <dbReference type="Proteomes" id="UP000838878"/>
    </source>
</evidence>
<dbReference type="InterPro" id="IPR001254">
    <property type="entry name" value="Trypsin_dom"/>
</dbReference>
<feature type="non-terminal residue" evidence="5">
    <location>
        <position position="289"/>
    </location>
</feature>
<dbReference type="InterPro" id="IPR018114">
    <property type="entry name" value="TRYPSIN_HIS"/>
</dbReference>
<reference evidence="5" key="1">
    <citation type="submission" date="2021-12" db="EMBL/GenBank/DDBJ databases">
        <authorList>
            <person name="Martin H S."/>
        </authorList>
    </citation>
    <scope>NUCLEOTIDE SEQUENCE</scope>
</reference>
<keyword evidence="1" id="KW-1015">Disulfide bond</keyword>
<dbReference type="PROSITE" id="PS01180">
    <property type="entry name" value="CUB"/>
    <property type="match status" value="1"/>
</dbReference>
<dbReference type="GO" id="GO:0006508">
    <property type="term" value="P:proteolysis"/>
    <property type="evidence" value="ECO:0007669"/>
    <property type="project" value="InterPro"/>
</dbReference>
<keyword evidence="3" id="KW-0732">Signal</keyword>
<name>A0A8J9UCN5_9NEOP</name>
<dbReference type="Pfam" id="PF00431">
    <property type="entry name" value="CUB"/>
    <property type="match status" value="1"/>
</dbReference>
<evidence type="ECO:0000256" key="1">
    <source>
        <dbReference type="ARBA" id="ARBA00023157"/>
    </source>
</evidence>
<dbReference type="SUPFAM" id="SSF50494">
    <property type="entry name" value="Trypsin-like serine proteases"/>
    <property type="match status" value="1"/>
</dbReference>
<dbReference type="PROSITE" id="PS00134">
    <property type="entry name" value="TRYPSIN_HIS"/>
    <property type="match status" value="1"/>
</dbReference>
<dbReference type="Gene3D" id="2.60.120.290">
    <property type="entry name" value="Spermadhesin, CUB domain"/>
    <property type="match status" value="1"/>
</dbReference>
<comment type="caution">
    <text evidence="2">Lacks conserved residue(s) required for the propagation of feature annotation.</text>
</comment>
<proteinExistence type="predicted"/>
<gene>
    <name evidence="5" type="ORF">BINO364_LOCUS4489</name>
</gene>
<evidence type="ECO:0000259" key="4">
    <source>
        <dbReference type="PROSITE" id="PS01180"/>
    </source>
</evidence>
<dbReference type="AlphaFoldDB" id="A0A8J9UCN5"/>
<sequence length="289" mass="30919">MYFVSTLMGLLFGYGQTLDANCDFERNILADRDYYINSLNYPESYSAGARCRWIGKCPKGYNCRLDCDDIDLPQTPSCSGDRVVISRTGDPLLTSGETYCGAGSLTVVSTGQKISIGLITALNTTGGKFSCKLAAQLQSTTPLDLCQCGYQGANRIVGGTETRSNEFPMMAGIVYVDEAAIKCGAVIISRTVVVTAAHCVINKRKDNVAVIVGEPDTATGARTYDCGGDIFLGDRTVKTYIIISLTNSRRWSMPASFASMRAPTEEIREALSSSSASPCKDEGGAFAEG</sequence>
<feature type="domain" description="CUB" evidence="4">
    <location>
        <begin position="22"/>
        <end position="136"/>
    </location>
</feature>
<feature type="chain" id="PRO_5035446521" description="CUB domain-containing protein" evidence="3">
    <location>
        <begin position="18"/>
        <end position="289"/>
    </location>
</feature>
<feature type="signal peptide" evidence="3">
    <location>
        <begin position="1"/>
        <end position="17"/>
    </location>
</feature>
<evidence type="ECO:0000256" key="3">
    <source>
        <dbReference type="SAM" id="SignalP"/>
    </source>
</evidence>
<dbReference type="Gene3D" id="2.40.10.10">
    <property type="entry name" value="Trypsin-like serine proteases"/>
    <property type="match status" value="1"/>
</dbReference>
<dbReference type="Pfam" id="PF00089">
    <property type="entry name" value="Trypsin"/>
    <property type="match status" value="1"/>
</dbReference>
<accession>A0A8J9UCN5</accession>
<dbReference type="InterPro" id="IPR035914">
    <property type="entry name" value="Sperma_CUB_dom_sf"/>
</dbReference>
<dbReference type="GO" id="GO:0004252">
    <property type="term" value="F:serine-type endopeptidase activity"/>
    <property type="evidence" value="ECO:0007669"/>
    <property type="project" value="InterPro"/>
</dbReference>
<dbReference type="InterPro" id="IPR000859">
    <property type="entry name" value="CUB_dom"/>
</dbReference>
<dbReference type="Proteomes" id="UP000838878">
    <property type="component" value="Chromosome 12"/>
</dbReference>
<dbReference type="SUPFAM" id="SSF49854">
    <property type="entry name" value="Spermadhesin, CUB domain"/>
    <property type="match status" value="1"/>
</dbReference>
<dbReference type="PANTHER" id="PTHR24252:SF7">
    <property type="entry name" value="HYALIN"/>
    <property type="match status" value="1"/>
</dbReference>
<dbReference type="OrthoDB" id="6380398at2759"/>
<dbReference type="EMBL" id="OV170232">
    <property type="protein sequence ID" value="CAH0717936.1"/>
    <property type="molecule type" value="Genomic_DNA"/>
</dbReference>
<dbReference type="CDD" id="cd00041">
    <property type="entry name" value="CUB"/>
    <property type="match status" value="1"/>
</dbReference>
<protein>
    <recommendedName>
        <fullName evidence="4">CUB domain-containing protein</fullName>
    </recommendedName>
</protein>
<dbReference type="InterPro" id="IPR043504">
    <property type="entry name" value="Peptidase_S1_PA_chymotrypsin"/>
</dbReference>
<keyword evidence="6" id="KW-1185">Reference proteome</keyword>
<evidence type="ECO:0000256" key="2">
    <source>
        <dbReference type="PROSITE-ProRule" id="PRU00059"/>
    </source>
</evidence>
<dbReference type="InterPro" id="IPR009003">
    <property type="entry name" value="Peptidase_S1_PA"/>
</dbReference>